<evidence type="ECO:0000313" key="2">
    <source>
        <dbReference type="Proteomes" id="UP000238479"/>
    </source>
</evidence>
<proteinExistence type="predicted"/>
<gene>
    <name evidence="1" type="ORF">RchiOBHm_Chr4g0386721</name>
</gene>
<dbReference type="EMBL" id="PDCK01000042">
    <property type="protein sequence ID" value="PRQ36007.1"/>
    <property type="molecule type" value="Genomic_DNA"/>
</dbReference>
<dbReference type="Gramene" id="PRQ36007">
    <property type="protein sequence ID" value="PRQ36007"/>
    <property type="gene ID" value="RchiOBHm_Chr4g0386721"/>
</dbReference>
<comment type="caution">
    <text evidence="1">The sequence shown here is derived from an EMBL/GenBank/DDBJ whole genome shotgun (WGS) entry which is preliminary data.</text>
</comment>
<accession>A0A2P6QPC1</accession>
<keyword evidence="2" id="KW-1185">Reference proteome</keyword>
<name>A0A2P6QPC1_ROSCH</name>
<evidence type="ECO:0000313" key="1">
    <source>
        <dbReference type="EMBL" id="PRQ36007.1"/>
    </source>
</evidence>
<sequence length="41" mass="5048">MLEMNLWNCHRFSYSLCYDMMENILLNNQVSQYPVWSCITR</sequence>
<organism evidence="1 2">
    <name type="scientific">Rosa chinensis</name>
    <name type="common">China rose</name>
    <dbReference type="NCBI Taxonomy" id="74649"/>
    <lineage>
        <taxon>Eukaryota</taxon>
        <taxon>Viridiplantae</taxon>
        <taxon>Streptophyta</taxon>
        <taxon>Embryophyta</taxon>
        <taxon>Tracheophyta</taxon>
        <taxon>Spermatophyta</taxon>
        <taxon>Magnoliopsida</taxon>
        <taxon>eudicotyledons</taxon>
        <taxon>Gunneridae</taxon>
        <taxon>Pentapetalae</taxon>
        <taxon>rosids</taxon>
        <taxon>fabids</taxon>
        <taxon>Rosales</taxon>
        <taxon>Rosaceae</taxon>
        <taxon>Rosoideae</taxon>
        <taxon>Rosoideae incertae sedis</taxon>
        <taxon>Rosa</taxon>
    </lineage>
</organism>
<dbReference type="Proteomes" id="UP000238479">
    <property type="component" value="Chromosome 4"/>
</dbReference>
<dbReference type="AlphaFoldDB" id="A0A2P6QPC1"/>
<protein>
    <submittedName>
        <fullName evidence="1">Uncharacterized protein</fullName>
    </submittedName>
</protein>
<reference evidence="1 2" key="1">
    <citation type="journal article" date="2018" name="Nat. Genet.">
        <title>The Rosa genome provides new insights in the design of modern roses.</title>
        <authorList>
            <person name="Bendahmane M."/>
        </authorList>
    </citation>
    <scope>NUCLEOTIDE SEQUENCE [LARGE SCALE GENOMIC DNA]</scope>
    <source>
        <strain evidence="2">cv. Old Blush</strain>
    </source>
</reference>